<dbReference type="KEGG" id="crg:105318047"/>
<name>A0A8W8KD85_MAGGI</name>
<protein>
    <recommendedName>
        <fullName evidence="14">C2H2-type domain-containing protein</fullName>
    </recommendedName>
</protein>
<evidence type="ECO:0000256" key="9">
    <source>
        <dbReference type="ARBA" id="ARBA00023125"/>
    </source>
</evidence>
<dbReference type="AlphaFoldDB" id="A0A8W8KD85"/>
<dbReference type="Gene3D" id="3.30.160.60">
    <property type="entry name" value="Classic Zinc Finger"/>
    <property type="match status" value="3"/>
</dbReference>
<dbReference type="InterPro" id="IPR050331">
    <property type="entry name" value="Zinc_finger"/>
</dbReference>
<evidence type="ECO:0000313" key="15">
    <source>
        <dbReference type="EnsemblMetazoa" id="G23406.1:cds"/>
    </source>
</evidence>
<evidence type="ECO:0000256" key="10">
    <source>
        <dbReference type="ARBA" id="ARBA00023163"/>
    </source>
</evidence>
<dbReference type="GO" id="GO:0005634">
    <property type="term" value="C:nucleus"/>
    <property type="evidence" value="ECO:0007669"/>
    <property type="project" value="UniProtKB-SubCell"/>
</dbReference>
<evidence type="ECO:0000256" key="1">
    <source>
        <dbReference type="ARBA" id="ARBA00003767"/>
    </source>
</evidence>
<feature type="region of interest" description="Disordered" evidence="13">
    <location>
        <begin position="1"/>
        <end position="38"/>
    </location>
</feature>
<proteinExistence type="inferred from homology"/>
<comment type="similarity">
    <text evidence="3">Belongs to the krueppel C2H2-type zinc-finger protein family.</text>
</comment>
<dbReference type="SUPFAM" id="SSF57667">
    <property type="entry name" value="beta-beta-alpha zinc fingers"/>
    <property type="match status" value="2"/>
</dbReference>
<organism evidence="15 16">
    <name type="scientific">Magallana gigas</name>
    <name type="common">Pacific oyster</name>
    <name type="synonym">Crassostrea gigas</name>
    <dbReference type="NCBI Taxonomy" id="29159"/>
    <lineage>
        <taxon>Eukaryota</taxon>
        <taxon>Metazoa</taxon>
        <taxon>Spiralia</taxon>
        <taxon>Lophotrochozoa</taxon>
        <taxon>Mollusca</taxon>
        <taxon>Bivalvia</taxon>
        <taxon>Autobranchia</taxon>
        <taxon>Pteriomorphia</taxon>
        <taxon>Ostreida</taxon>
        <taxon>Ostreoidea</taxon>
        <taxon>Ostreidae</taxon>
        <taxon>Magallana</taxon>
    </lineage>
</organism>
<dbReference type="FunFam" id="3.30.160.60:FF:000226">
    <property type="entry name" value="Zinc finger protein 236 variant"/>
    <property type="match status" value="1"/>
</dbReference>
<dbReference type="PANTHER" id="PTHR16515:SF66">
    <property type="entry name" value="C2H2-TYPE DOMAIN-CONTAINING PROTEIN"/>
    <property type="match status" value="1"/>
</dbReference>
<sequence length="276" mass="31616">MSSTEVHSSQMHTQTNITSMLSKEVSVEEASPSKQRRLSTEKYGLPVCKDCDKMFKNSSQLGQHMLVHSNVRKHKCSYCDKTFKQLSHLQQHVRMHTGEKPYACKLEGCDKAFAQMANLQHHMRMHNKDGTKPHDPSEKPYKCDECFQEFHTQRGVNCHKQKAHTVYVYGSTKVKKAPKNQTQANQLNVVTSSTPQQEYPQDYTTQQPRKDQHIMMSMFKGSNSPPRNQEPRQDLPPLSLIMKSEPQQKVISHIVTSANLQLPNLPASDVYSAFHH</sequence>
<evidence type="ECO:0000256" key="2">
    <source>
        <dbReference type="ARBA" id="ARBA00004123"/>
    </source>
</evidence>
<evidence type="ECO:0000256" key="12">
    <source>
        <dbReference type="PROSITE-ProRule" id="PRU00042"/>
    </source>
</evidence>
<feature type="domain" description="C2H2-type" evidence="14">
    <location>
        <begin position="74"/>
        <end position="101"/>
    </location>
</feature>
<dbReference type="InterPro" id="IPR013087">
    <property type="entry name" value="Znf_C2H2_type"/>
</dbReference>
<evidence type="ECO:0000259" key="14">
    <source>
        <dbReference type="PROSITE" id="PS50157"/>
    </source>
</evidence>
<dbReference type="FunFam" id="3.30.160.60:FF:000125">
    <property type="entry name" value="Putative zinc finger protein 143"/>
    <property type="match status" value="1"/>
</dbReference>
<feature type="domain" description="C2H2-type" evidence="14">
    <location>
        <begin position="102"/>
        <end position="131"/>
    </location>
</feature>
<evidence type="ECO:0000256" key="7">
    <source>
        <dbReference type="ARBA" id="ARBA00022833"/>
    </source>
</evidence>
<dbReference type="GeneID" id="105318047"/>
<evidence type="ECO:0000256" key="11">
    <source>
        <dbReference type="ARBA" id="ARBA00023242"/>
    </source>
</evidence>
<dbReference type="Pfam" id="PF00096">
    <property type="entry name" value="zf-C2H2"/>
    <property type="match status" value="3"/>
</dbReference>
<keyword evidence="6 12" id="KW-0863">Zinc-finger</keyword>
<keyword evidence="9" id="KW-0238">DNA-binding</keyword>
<dbReference type="OrthoDB" id="5305647at2759"/>
<reference evidence="15" key="1">
    <citation type="submission" date="2022-08" db="UniProtKB">
        <authorList>
            <consortium name="EnsemblMetazoa"/>
        </authorList>
    </citation>
    <scope>IDENTIFICATION</scope>
    <source>
        <strain evidence="15">05x7-T-G4-1.051#20</strain>
    </source>
</reference>
<keyword evidence="11" id="KW-0539">Nucleus</keyword>
<evidence type="ECO:0000313" key="16">
    <source>
        <dbReference type="Proteomes" id="UP000005408"/>
    </source>
</evidence>
<evidence type="ECO:0000256" key="13">
    <source>
        <dbReference type="SAM" id="MobiDB-lite"/>
    </source>
</evidence>
<dbReference type="PANTHER" id="PTHR16515">
    <property type="entry name" value="PR DOMAIN ZINC FINGER PROTEIN"/>
    <property type="match status" value="1"/>
</dbReference>
<feature type="domain" description="C2H2-type" evidence="14">
    <location>
        <begin position="141"/>
        <end position="165"/>
    </location>
</feature>
<feature type="domain" description="C2H2-type" evidence="14">
    <location>
        <begin position="46"/>
        <end position="73"/>
    </location>
</feature>
<dbReference type="GO" id="GO:0003677">
    <property type="term" value="F:DNA binding"/>
    <property type="evidence" value="ECO:0007669"/>
    <property type="project" value="UniProtKB-KW"/>
</dbReference>
<evidence type="ECO:0000256" key="6">
    <source>
        <dbReference type="ARBA" id="ARBA00022771"/>
    </source>
</evidence>
<dbReference type="GO" id="GO:0010468">
    <property type="term" value="P:regulation of gene expression"/>
    <property type="evidence" value="ECO:0007669"/>
    <property type="project" value="TreeGrafter"/>
</dbReference>
<dbReference type="PROSITE" id="PS00028">
    <property type="entry name" value="ZINC_FINGER_C2H2_1"/>
    <property type="match status" value="4"/>
</dbReference>
<keyword evidence="7" id="KW-0862">Zinc</keyword>
<comment type="function">
    <text evidence="1">May be involved in transcriptional regulation.</text>
</comment>
<dbReference type="PROSITE" id="PS50157">
    <property type="entry name" value="ZINC_FINGER_C2H2_2"/>
    <property type="match status" value="4"/>
</dbReference>
<dbReference type="SMART" id="SM00355">
    <property type="entry name" value="ZnF_C2H2"/>
    <property type="match status" value="4"/>
</dbReference>
<dbReference type="OMA" id="KEYQCNE"/>
<dbReference type="RefSeq" id="XP_011413214.1">
    <property type="nucleotide sequence ID" value="XM_011414912.3"/>
</dbReference>
<dbReference type="InterPro" id="IPR036236">
    <property type="entry name" value="Znf_C2H2_sf"/>
</dbReference>
<accession>A0A8W8KD85</accession>
<keyword evidence="8" id="KW-0805">Transcription regulation</keyword>
<evidence type="ECO:0000256" key="4">
    <source>
        <dbReference type="ARBA" id="ARBA00022723"/>
    </source>
</evidence>
<dbReference type="GO" id="GO:0008270">
    <property type="term" value="F:zinc ion binding"/>
    <property type="evidence" value="ECO:0007669"/>
    <property type="project" value="UniProtKB-KW"/>
</dbReference>
<dbReference type="Proteomes" id="UP000005408">
    <property type="component" value="Unassembled WGS sequence"/>
</dbReference>
<keyword evidence="10" id="KW-0804">Transcription</keyword>
<feature type="compositionally biased region" description="Polar residues" evidence="13">
    <location>
        <begin position="1"/>
        <end position="21"/>
    </location>
</feature>
<evidence type="ECO:0000256" key="3">
    <source>
        <dbReference type="ARBA" id="ARBA00006991"/>
    </source>
</evidence>
<comment type="subcellular location">
    <subcellularLocation>
        <location evidence="2">Nucleus</location>
    </subcellularLocation>
</comment>
<keyword evidence="5" id="KW-0677">Repeat</keyword>
<dbReference type="EnsemblMetazoa" id="G23406.1">
    <property type="protein sequence ID" value="G23406.1:cds"/>
    <property type="gene ID" value="G23406"/>
</dbReference>
<evidence type="ECO:0000256" key="5">
    <source>
        <dbReference type="ARBA" id="ARBA00022737"/>
    </source>
</evidence>
<keyword evidence="16" id="KW-1185">Reference proteome</keyword>
<keyword evidence="4" id="KW-0479">Metal-binding</keyword>
<evidence type="ECO:0000256" key="8">
    <source>
        <dbReference type="ARBA" id="ARBA00023015"/>
    </source>
</evidence>